<protein>
    <submittedName>
        <fullName evidence="3">Pentatricopeptide repeat-containing protein</fullName>
    </submittedName>
</protein>
<keyword evidence="1" id="KW-0677">Repeat</keyword>
<feature type="compositionally biased region" description="Polar residues" evidence="2">
    <location>
        <begin position="305"/>
        <end position="315"/>
    </location>
</feature>
<proteinExistence type="predicted"/>
<evidence type="ECO:0000313" key="3">
    <source>
        <dbReference type="EMBL" id="CAB9522364.1"/>
    </source>
</evidence>
<dbReference type="AlphaFoldDB" id="A0A9N8ENP9"/>
<dbReference type="EMBL" id="CAICTM010001293">
    <property type="protein sequence ID" value="CAB9522364.1"/>
    <property type="molecule type" value="Genomic_DNA"/>
</dbReference>
<evidence type="ECO:0000256" key="2">
    <source>
        <dbReference type="SAM" id="MobiDB-lite"/>
    </source>
</evidence>
<keyword evidence="4" id="KW-1185">Reference proteome</keyword>
<dbReference type="Gene3D" id="1.25.40.10">
    <property type="entry name" value="Tetratricopeptide repeat domain"/>
    <property type="match status" value="2"/>
</dbReference>
<reference evidence="3" key="1">
    <citation type="submission" date="2020-06" db="EMBL/GenBank/DDBJ databases">
        <authorList>
            <consortium name="Plant Systems Biology data submission"/>
        </authorList>
    </citation>
    <scope>NUCLEOTIDE SEQUENCE</scope>
    <source>
        <strain evidence="3">D6</strain>
    </source>
</reference>
<name>A0A9N8ENP9_9STRA</name>
<feature type="compositionally biased region" description="Polar residues" evidence="2">
    <location>
        <begin position="173"/>
        <end position="202"/>
    </location>
</feature>
<dbReference type="PANTHER" id="PTHR47942:SF63">
    <property type="entry name" value="PENTATRICOPEPTIDE REPEAT-CONTAINING PROTEIN"/>
    <property type="match status" value="1"/>
</dbReference>
<sequence>MNTLRRFSRTANQRSRKWQPTTRVLSTKPSSCVSSLPSLSNEEPFVSVSYGSINNNVKGGSHRPSYFWQDHRQVLASSMLKRQSFSTSTTSDGNTFDFKKRLLASALQGDAPQAQSILEQIEDQMRASNQKSTEREEESLLECREAVLDAWIKYQKLLLTEWQALQEATVVSNAPKQEQDDNPQTTAQPLVETTTTNTSGSNKQRKKQLQAQIYEAAENAHQALEKTVPFLNQWSVISLQQVQSTKKGDASDEPYLEDAIIGPSSSSSSGRNKAVISHRCNAVLEAWAIASRVNASSSSKHKKNPTSSTSKKGIPQRATQLIQRMQAAPATTQSTTIESYNWVLESWAWSREHLRATMAQQVFDTMAANRRRANGDSYRWIIQAWCQSRQQRSAFHATGHLMKWLRLLEYRRERIEPTPEIYHMVMQAWTQAGDRNAPMKAAGILRIMEFAHAKSFCSVPVDETCYRHYLGALGRWSVVPEQGPLADKIINQLKDRQIVPDQDCYGAAIRVHKNTALNPLFAQSRETSITRAVELLEELSLAHHRTALRAIKPDTQNYNDVLEALSVSSRAVSKDVAETLITVMEKASAEEGSDCDFRPNADSYKWLLAVHARSRDPDKVETARHVLERMTETFAEDNNSRDESIVDLYNAFLDVCSSAAPLKDHSQPTILQESLKAVEELKSRYSLQPNPQTYANLLRVCKNHLAVGKERSRIVETIFKSCRDEGLVDERVLRSLKSVASEDQYMDLVVSKSDLVEGKRMVPEEWTSNVGLDKIVSADGRKIAPLSVDGRFTITKAMKEYRMRKLRSKANQRVLQGGRLKLDKKQQGMPIIIELERS</sequence>
<feature type="region of interest" description="Disordered" evidence="2">
    <location>
        <begin position="173"/>
        <end position="207"/>
    </location>
</feature>
<gene>
    <name evidence="3" type="ORF">SEMRO_1295_G260230.1</name>
</gene>
<evidence type="ECO:0000256" key="1">
    <source>
        <dbReference type="ARBA" id="ARBA00022737"/>
    </source>
</evidence>
<dbReference type="InterPro" id="IPR011990">
    <property type="entry name" value="TPR-like_helical_dom_sf"/>
</dbReference>
<accession>A0A9N8ENP9</accession>
<dbReference type="Proteomes" id="UP001153069">
    <property type="component" value="Unassembled WGS sequence"/>
</dbReference>
<feature type="region of interest" description="Disordered" evidence="2">
    <location>
        <begin position="294"/>
        <end position="315"/>
    </location>
</feature>
<dbReference type="PANTHER" id="PTHR47942">
    <property type="entry name" value="TETRATRICOPEPTIDE REPEAT (TPR)-LIKE SUPERFAMILY PROTEIN-RELATED"/>
    <property type="match status" value="1"/>
</dbReference>
<evidence type="ECO:0000313" key="4">
    <source>
        <dbReference type="Proteomes" id="UP001153069"/>
    </source>
</evidence>
<comment type="caution">
    <text evidence="3">The sequence shown here is derived from an EMBL/GenBank/DDBJ whole genome shotgun (WGS) entry which is preliminary data.</text>
</comment>
<organism evidence="3 4">
    <name type="scientific">Seminavis robusta</name>
    <dbReference type="NCBI Taxonomy" id="568900"/>
    <lineage>
        <taxon>Eukaryota</taxon>
        <taxon>Sar</taxon>
        <taxon>Stramenopiles</taxon>
        <taxon>Ochrophyta</taxon>
        <taxon>Bacillariophyta</taxon>
        <taxon>Bacillariophyceae</taxon>
        <taxon>Bacillariophycidae</taxon>
        <taxon>Naviculales</taxon>
        <taxon>Naviculaceae</taxon>
        <taxon>Seminavis</taxon>
    </lineage>
</organism>
<dbReference type="InterPro" id="IPR051222">
    <property type="entry name" value="PPR/CCM1_RNA-binding"/>
</dbReference>
<dbReference type="OrthoDB" id="41940at2759"/>
<feature type="region of interest" description="Disordered" evidence="2">
    <location>
        <begin position="1"/>
        <end position="23"/>
    </location>
</feature>